<evidence type="ECO:0000256" key="1">
    <source>
        <dbReference type="SAM" id="Phobius"/>
    </source>
</evidence>
<keyword evidence="3" id="KW-1185">Reference proteome</keyword>
<accession>A5D5C2</accession>
<dbReference type="KEGG" id="pth:PTH_0395"/>
<keyword evidence="1" id="KW-1133">Transmembrane helix</keyword>
<feature type="transmembrane region" description="Helical" evidence="1">
    <location>
        <begin position="12"/>
        <end position="31"/>
    </location>
</feature>
<name>A5D5C2_PELTS</name>
<gene>
    <name evidence="2" type="ordered locus">PTH_0395</name>
</gene>
<dbReference type="STRING" id="370438.PTH_0395"/>
<dbReference type="HOGENOM" id="CLU_3274155_0_0_9"/>
<sequence>MLLGMAGLDGIGMAYALAHLVVAVAAAGPLLKRLKEKEATC</sequence>
<dbReference type="Proteomes" id="UP000006556">
    <property type="component" value="Chromosome"/>
</dbReference>
<keyword evidence="1" id="KW-0812">Transmembrane</keyword>
<proteinExistence type="predicted"/>
<reference evidence="3" key="1">
    <citation type="journal article" date="2008" name="Genome Res.">
        <title>The genome of Pelotomaculum thermopropionicum reveals niche-associated evolution in anaerobic microbiota.</title>
        <authorList>
            <person name="Kosaka T."/>
            <person name="Kato S."/>
            <person name="Shimoyama T."/>
            <person name="Ishii S."/>
            <person name="Abe T."/>
            <person name="Watanabe K."/>
        </authorList>
    </citation>
    <scope>NUCLEOTIDE SEQUENCE [LARGE SCALE GENOMIC DNA]</scope>
    <source>
        <strain evidence="3">DSM 13744 / JCM 10971 / SI</strain>
    </source>
</reference>
<evidence type="ECO:0000313" key="3">
    <source>
        <dbReference type="Proteomes" id="UP000006556"/>
    </source>
</evidence>
<organism evidence="2 3">
    <name type="scientific">Pelotomaculum thermopropionicum (strain DSM 13744 / JCM 10971 / SI)</name>
    <dbReference type="NCBI Taxonomy" id="370438"/>
    <lineage>
        <taxon>Bacteria</taxon>
        <taxon>Bacillati</taxon>
        <taxon>Bacillota</taxon>
        <taxon>Clostridia</taxon>
        <taxon>Eubacteriales</taxon>
        <taxon>Desulfotomaculaceae</taxon>
        <taxon>Pelotomaculum</taxon>
    </lineage>
</organism>
<keyword evidence="1" id="KW-0472">Membrane</keyword>
<evidence type="ECO:0000313" key="2">
    <source>
        <dbReference type="EMBL" id="BAF58576.1"/>
    </source>
</evidence>
<protein>
    <submittedName>
        <fullName evidence="2">Hypothetical membrane protein</fullName>
    </submittedName>
</protein>
<dbReference type="EMBL" id="AP009389">
    <property type="protein sequence ID" value="BAF58576.1"/>
    <property type="molecule type" value="Genomic_DNA"/>
</dbReference>
<dbReference type="AlphaFoldDB" id="A5D5C2"/>